<dbReference type="PANTHER" id="PTHR31988">
    <property type="entry name" value="ESTERASE, PUTATIVE (DUF303)-RELATED"/>
    <property type="match status" value="1"/>
</dbReference>
<reference evidence="3" key="1">
    <citation type="submission" date="2021-06" db="EMBL/GenBank/DDBJ databases">
        <authorList>
            <person name="Criscuolo A."/>
        </authorList>
    </citation>
    <scope>NUCLEOTIDE SEQUENCE</scope>
    <source>
        <strain evidence="3">CIP111600</strain>
    </source>
</reference>
<keyword evidence="1" id="KW-0378">Hydrolase</keyword>
<evidence type="ECO:0000313" key="3">
    <source>
        <dbReference type="EMBL" id="CAG7651163.1"/>
    </source>
</evidence>
<feature type="domain" description="Sialate O-acetylesterase" evidence="2">
    <location>
        <begin position="98"/>
        <end position="344"/>
    </location>
</feature>
<evidence type="ECO:0000259" key="2">
    <source>
        <dbReference type="Pfam" id="PF03629"/>
    </source>
</evidence>
<organism evidence="3 4">
    <name type="scientific">Paenibacillus solanacearum</name>
    <dbReference type="NCBI Taxonomy" id="2048548"/>
    <lineage>
        <taxon>Bacteria</taxon>
        <taxon>Bacillati</taxon>
        <taxon>Bacillota</taxon>
        <taxon>Bacilli</taxon>
        <taxon>Bacillales</taxon>
        <taxon>Paenibacillaceae</taxon>
        <taxon>Paenibacillus</taxon>
    </lineage>
</organism>
<name>A0A916NLN7_9BACL</name>
<gene>
    <name evidence="3" type="ORF">PAESOLCIP111_06257</name>
</gene>
<dbReference type="InterPro" id="IPR005181">
    <property type="entry name" value="SASA"/>
</dbReference>
<protein>
    <recommendedName>
        <fullName evidence="2">Sialate O-acetylesterase domain-containing protein</fullName>
    </recommendedName>
</protein>
<dbReference type="GO" id="GO:0016787">
    <property type="term" value="F:hydrolase activity"/>
    <property type="evidence" value="ECO:0007669"/>
    <property type="project" value="UniProtKB-KW"/>
</dbReference>
<keyword evidence="4" id="KW-1185">Reference proteome</keyword>
<dbReference type="Pfam" id="PF03629">
    <property type="entry name" value="SASA"/>
    <property type="match status" value="1"/>
</dbReference>
<sequence>MITAQLIEPIAQRVYQRNEKSVSDISIEVVLSDPVTGRLEARLSSECSPTPWRYIGEVNGTSFKGTLPDVPVGQHLLDVRISFDSKTITLTADPVFVGDLWILAGQSNMEGCGKNIDLEMPVTGVSCFYMGDTWDIAREPLCWLQESIDPVNWNVPEEEREQAIRTVRQERSNGAGLSLTFAKKILQHTGVPIGLIMCAHGGTSMSQWDPGLIGEEGRSFYGAMIRKVRKLGGRVKGCLWYQGEADANEKAAPDYLERTIRWVNSLRSDLSSPELPFIYAQLSVFHINGDGKWWNRIQQDQFELESKIKHAAMVPTIDATLSDAIHLDARSLKEVGRRMASAALRLTYGIHEAESGPRPADFAWNTDRTELRISLSGINGELAQVEQVYGILMISGGVKQWLSASIGEDRQHIVICFQEPVPVGSKLLHGVGYNPTVNVKDARSIPLPVFGPVDV</sequence>
<dbReference type="EMBL" id="CAJVAS010000058">
    <property type="protein sequence ID" value="CAG7651163.1"/>
    <property type="molecule type" value="Genomic_DNA"/>
</dbReference>
<dbReference type="AlphaFoldDB" id="A0A916NLN7"/>
<dbReference type="Proteomes" id="UP000693672">
    <property type="component" value="Unassembled WGS sequence"/>
</dbReference>
<dbReference type="InterPro" id="IPR052940">
    <property type="entry name" value="Carb_Esterase_6"/>
</dbReference>
<proteinExistence type="predicted"/>
<comment type="caution">
    <text evidence="3">The sequence shown here is derived from an EMBL/GenBank/DDBJ whole genome shotgun (WGS) entry which is preliminary data.</text>
</comment>
<accession>A0A916NLN7</accession>
<dbReference type="PANTHER" id="PTHR31988:SF19">
    <property type="entry name" value="9-O-ACETYL-N-ACETYLNEURAMINIC ACID DEACETYLASE-RELATED"/>
    <property type="match status" value="1"/>
</dbReference>
<evidence type="ECO:0000313" key="4">
    <source>
        <dbReference type="Proteomes" id="UP000693672"/>
    </source>
</evidence>
<evidence type="ECO:0000256" key="1">
    <source>
        <dbReference type="ARBA" id="ARBA00022801"/>
    </source>
</evidence>